<proteinExistence type="predicted"/>
<name>A0A158EHJ5_9BURK</name>
<organism evidence="2 3">
    <name type="scientific">Caballeronia calidae</name>
    <dbReference type="NCBI Taxonomy" id="1777139"/>
    <lineage>
        <taxon>Bacteria</taxon>
        <taxon>Pseudomonadati</taxon>
        <taxon>Pseudomonadota</taxon>
        <taxon>Betaproteobacteria</taxon>
        <taxon>Burkholderiales</taxon>
        <taxon>Burkholderiaceae</taxon>
        <taxon>Caballeronia</taxon>
    </lineage>
</organism>
<dbReference type="Proteomes" id="UP000071859">
    <property type="component" value="Unassembled WGS sequence"/>
</dbReference>
<evidence type="ECO:0000259" key="1">
    <source>
        <dbReference type="Pfam" id="PF13340"/>
    </source>
</evidence>
<dbReference type="Pfam" id="PF13340">
    <property type="entry name" value="DUF4096"/>
    <property type="match status" value="1"/>
</dbReference>
<sequence>MLSGSGRATDPATCALTREKVPAQAGSGTTAEAGSQVFEAIVYVLRTGCQWKALPKERFGSASAIHERFLDITLIRPENRCAPQSDAPCRCTRVRRMNFRWLNI</sequence>
<keyword evidence="3" id="KW-1185">Reference proteome</keyword>
<dbReference type="EMBL" id="FCOX02000111">
    <property type="protein sequence ID" value="SAL06335.1"/>
    <property type="molecule type" value="Genomic_DNA"/>
</dbReference>
<comment type="caution">
    <text evidence="2">The sequence shown here is derived from an EMBL/GenBank/DDBJ whole genome shotgun (WGS) entry which is preliminary data.</text>
</comment>
<gene>
    <name evidence="2" type="ORF">AWB78_08016</name>
</gene>
<evidence type="ECO:0000313" key="3">
    <source>
        <dbReference type="Proteomes" id="UP000071859"/>
    </source>
</evidence>
<protein>
    <recommendedName>
        <fullName evidence="1">Insertion element IS402-like domain-containing protein</fullName>
    </recommendedName>
</protein>
<accession>A0A158EHJ5</accession>
<evidence type="ECO:0000313" key="2">
    <source>
        <dbReference type="EMBL" id="SAL06335.1"/>
    </source>
</evidence>
<feature type="domain" description="Insertion element IS402-like" evidence="1">
    <location>
        <begin position="28"/>
        <end position="70"/>
    </location>
</feature>
<dbReference type="AlphaFoldDB" id="A0A158EHJ5"/>
<reference evidence="2" key="1">
    <citation type="submission" date="2016-01" db="EMBL/GenBank/DDBJ databases">
        <authorList>
            <person name="Peeters C."/>
        </authorList>
    </citation>
    <scope>NUCLEOTIDE SEQUENCE</scope>
    <source>
        <strain evidence="2">LMG 29321</strain>
    </source>
</reference>
<dbReference type="InterPro" id="IPR025161">
    <property type="entry name" value="IS402-like_dom"/>
</dbReference>